<name>F0RBB9_CELLC</name>
<dbReference type="STRING" id="867900.Celly_1717"/>
<evidence type="ECO:0000313" key="2">
    <source>
        <dbReference type="Proteomes" id="UP000007487"/>
    </source>
</evidence>
<organism evidence="1 2">
    <name type="scientific">Cellulophaga lytica (strain ATCC 23178 / DSM 7489 / JCM 8516 / NBRC 14961 / NCIMB 1423 / VKM B-1433 / Cy l20)</name>
    <dbReference type="NCBI Taxonomy" id="867900"/>
    <lineage>
        <taxon>Bacteria</taxon>
        <taxon>Pseudomonadati</taxon>
        <taxon>Bacteroidota</taxon>
        <taxon>Flavobacteriia</taxon>
        <taxon>Flavobacteriales</taxon>
        <taxon>Flavobacteriaceae</taxon>
        <taxon>Cellulophaga</taxon>
    </lineage>
</organism>
<evidence type="ECO:0000313" key="1">
    <source>
        <dbReference type="EMBL" id="ADY29541.1"/>
    </source>
</evidence>
<protein>
    <submittedName>
        <fullName evidence="1">Uncharacterized protein</fullName>
    </submittedName>
</protein>
<keyword evidence="2" id="KW-1185">Reference proteome</keyword>
<dbReference type="Proteomes" id="UP000007487">
    <property type="component" value="Chromosome"/>
</dbReference>
<dbReference type="EMBL" id="CP002534">
    <property type="protein sequence ID" value="ADY29541.1"/>
    <property type="molecule type" value="Genomic_DNA"/>
</dbReference>
<gene>
    <name evidence="1" type="ordered locus">Celly_1717</name>
</gene>
<dbReference type="AlphaFoldDB" id="F0RBB9"/>
<dbReference type="KEGG" id="cly:Celly_1717"/>
<proteinExistence type="predicted"/>
<dbReference type="HOGENOM" id="CLU_3166077_0_0_10"/>
<accession>F0RBB9</accession>
<sequence>MSTKKLISLNKNYYSTLVMTSNYLNKYFNLNIGTFFDVLKRDDKTSF</sequence>
<reference evidence="1 2" key="1">
    <citation type="journal article" date="2011" name="Stand. Genomic Sci.">
        <title>Complete genome sequence of Cellulophaga lytica type strain (LIM- 21).</title>
        <authorList>
            <person name="Pati A."/>
            <person name="Abt B."/>
            <person name="Teshima H."/>
            <person name="Nolan M."/>
            <person name="Lapidus A."/>
            <person name="Lucas S."/>
            <person name="Hammon N."/>
            <person name="Deshpande S."/>
            <person name="Cheng J.F."/>
            <person name="Tapia R."/>
            <person name="Han C."/>
            <person name="Goodwin L."/>
            <person name="Pitluck S."/>
            <person name="Liolios K."/>
            <person name="Pagani I."/>
            <person name="Mavromatis K."/>
            <person name="Ovchinikova G."/>
            <person name="Chen A."/>
            <person name="Palaniappan K."/>
            <person name="Land M."/>
            <person name="Hauser L."/>
            <person name="Jeffries C.D."/>
            <person name="Detter J.C."/>
            <person name="Brambilla E.M."/>
            <person name="Kannan K.P."/>
            <person name="Rohde M."/>
            <person name="Spring S."/>
            <person name="Goker M."/>
            <person name="Woyke T."/>
            <person name="Bristow J."/>
            <person name="Eisen J.A."/>
            <person name="Markowitz V."/>
            <person name="Hugenholtz P."/>
            <person name="Kyrpides N.C."/>
            <person name="Klenk H.P."/>
            <person name="Ivanova N."/>
        </authorList>
    </citation>
    <scope>NUCLEOTIDE SEQUENCE [LARGE SCALE GENOMIC DNA]</scope>
    <source>
        <strain evidence="2">ATCC 23178 / DSM 7489 / JCM 8516 / NBRC 14961 / NCIMB 1423 / VKM B-1433 / Cy l20</strain>
    </source>
</reference>